<proteinExistence type="inferred from homology"/>
<dbReference type="InterPro" id="IPR042177">
    <property type="entry name" value="Cell/Rod_1"/>
</dbReference>
<accession>A0A3B0XZ83</accession>
<feature type="compositionally biased region" description="Basic and acidic residues" evidence="5">
    <location>
        <begin position="303"/>
        <end position="319"/>
    </location>
</feature>
<protein>
    <recommendedName>
        <fullName evidence="2">Cell shape-determining protein MreC</fullName>
    </recommendedName>
    <alternativeName>
        <fullName evidence="4">Cell shape protein MreC</fullName>
    </alternativeName>
</protein>
<keyword evidence="3" id="KW-0133">Cell shape</keyword>
<feature type="region of interest" description="Disordered" evidence="5">
    <location>
        <begin position="275"/>
        <end position="338"/>
    </location>
</feature>
<dbReference type="NCBIfam" id="TIGR00219">
    <property type="entry name" value="mreC"/>
    <property type="match status" value="1"/>
</dbReference>
<evidence type="ECO:0000256" key="2">
    <source>
        <dbReference type="ARBA" id="ARBA00013855"/>
    </source>
</evidence>
<dbReference type="InterPro" id="IPR055342">
    <property type="entry name" value="MreC_beta-barrel_core"/>
</dbReference>
<reference evidence="7" key="1">
    <citation type="submission" date="2018-06" db="EMBL/GenBank/DDBJ databases">
        <authorList>
            <person name="Zhirakovskaya E."/>
        </authorList>
    </citation>
    <scope>NUCLEOTIDE SEQUENCE</scope>
</reference>
<dbReference type="InterPro" id="IPR007221">
    <property type="entry name" value="MreC"/>
</dbReference>
<dbReference type="Pfam" id="PF04085">
    <property type="entry name" value="MreC"/>
    <property type="match status" value="1"/>
</dbReference>
<evidence type="ECO:0000256" key="1">
    <source>
        <dbReference type="ARBA" id="ARBA00009369"/>
    </source>
</evidence>
<feature type="domain" description="Rod shape-determining protein MreC beta-barrel core" evidence="6">
    <location>
        <begin position="125"/>
        <end position="271"/>
    </location>
</feature>
<dbReference type="GO" id="GO:0008360">
    <property type="term" value="P:regulation of cell shape"/>
    <property type="evidence" value="ECO:0007669"/>
    <property type="project" value="UniProtKB-KW"/>
</dbReference>
<gene>
    <name evidence="7" type="ORF">MNBD_GAMMA09-2041</name>
</gene>
<sequence length="338" mass="37084">MQPLFLQGPSVTLRTIMLVIASIVLMMADHRWGHLETVRGVIESYIIYPLRYTINLPSTLVDWTDESFSSHQLLLEDNKKLREQQLRAQVSLQKLSVLEKENDRLRKMLSAQPKVGERVLVAEILSLDIDPYKQLVILNKGRSSDVYIGQPIIDAWGVMGQVVHLAENSSSALLISDPSHAIPVQVNRSGLRSTAFGTGRSLLLELRYMPHNVDLDIGDEINTSGLGGRFPPNYPVGRVVSIDRPAGESFATVMAEPVAHLGRSREVLLVWHNPPLKEEPTEEKQVEESAKKQGEEQGTEAAEAGKSKKPNDGKTESKKTATGSAQVKATGGAANAAS</sequence>
<evidence type="ECO:0000313" key="7">
    <source>
        <dbReference type="EMBL" id="VAW68617.1"/>
    </source>
</evidence>
<dbReference type="AlphaFoldDB" id="A0A3B0XZ83"/>
<dbReference type="PANTHER" id="PTHR34138">
    <property type="entry name" value="CELL SHAPE-DETERMINING PROTEIN MREC"/>
    <property type="match status" value="1"/>
</dbReference>
<organism evidence="7">
    <name type="scientific">hydrothermal vent metagenome</name>
    <dbReference type="NCBI Taxonomy" id="652676"/>
    <lineage>
        <taxon>unclassified sequences</taxon>
        <taxon>metagenomes</taxon>
        <taxon>ecological metagenomes</taxon>
    </lineage>
</organism>
<dbReference type="PIRSF" id="PIRSF038471">
    <property type="entry name" value="MreC"/>
    <property type="match status" value="1"/>
</dbReference>
<evidence type="ECO:0000259" key="6">
    <source>
        <dbReference type="Pfam" id="PF04085"/>
    </source>
</evidence>
<name>A0A3B0XZ83_9ZZZZ</name>
<evidence type="ECO:0000256" key="4">
    <source>
        <dbReference type="ARBA" id="ARBA00032089"/>
    </source>
</evidence>
<dbReference type="Gene3D" id="2.40.10.350">
    <property type="entry name" value="Rod shape-determining protein MreC, domain 2"/>
    <property type="match status" value="1"/>
</dbReference>
<dbReference type="GO" id="GO:0005886">
    <property type="term" value="C:plasma membrane"/>
    <property type="evidence" value="ECO:0007669"/>
    <property type="project" value="TreeGrafter"/>
</dbReference>
<dbReference type="Gene3D" id="2.40.10.340">
    <property type="entry name" value="Rod shape-determining protein MreC, domain 1"/>
    <property type="match status" value="1"/>
</dbReference>
<evidence type="ECO:0000256" key="5">
    <source>
        <dbReference type="SAM" id="MobiDB-lite"/>
    </source>
</evidence>
<dbReference type="EMBL" id="UOFI01000135">
    <property type="protein sequence ID" value="VAW68617.1"/>
    <property type="molecule type" value="Genomic_DNA"/>
</dbReference>
<dbReference type="InterPro" id="IPR042175">
    <property type="entry name" value="Cell/Rod_MreC_2"/>
</dbReference>
<dbReference type="PANTHER" id="PTHR34138:SF1">
    <property type="entry name" value="CELL SHAPE-DETERMINING PROTEIN MREC"/>
    <property type="match status" value="1"/>
</dbReference>
<comment type="similarity">
    <text evidence="1">Belongs to the MreC family.</text>
</comment>
<evidence type="ECO:0000256" key="3">
    <source>
        <dbReference type="ARBA" id="ARBA00022960"/>
    </source>
</evidence>
<feature type="compositionally biased region" description="Basic and acidic residues" evidence="5">
    <location>
        <begin position="275"/>
        <end position="295"/>
    </location>
</feature>